<feature type="binding site" evidence="8">
    <location>
        <position position="196"/>
    </location>
    <ligand>
        <name>L-tyrosine</name>
        <dbReference type="ChEBI" id="CHEBI:58315"/>
    </ligand>
</feature>
<feature type="binding site" evidence="8">
    <location>
        <position position="255"/>
    </location>
    <ligand>
        <name>ATP</name>
        <dbReference type="ChEBI" id="CHEBI:30616"/>
    </ligand>
</feature>
<dbReference type="InterPro" id="IPR036986">
    <property type="entry name" value="S4_RNA-bd_sf"/>
</dbReference>
<accession>A0A133KIP9</accession>
<dbReference type="SUPFAM" id="SSF55174">
    <property type="entry name" value="Alpha-L RNA-binding motif"/>
    <property type="match status" value="1"/>
</dbReference>
<dbReference type="Gene3D" id="1.10.240.10">
    <property type="entry name" value="Tyrosyl-Transfer RNA Synthetase"/>
    <property type="match status" value="1"/>
</dbReference>
<protein>
    <recommendedName>
        <fullName evidence="8">Tyrosine--tRNA ligase</fullName>
        <ecNumber evidence="8">6.1.1.1</ecNumber>
    </recommendedName>
    <alternativeName>
        <fullName evidence="8">Tyrosyl-tRNA synthetase</fullName>
        <shortName evidence="8">TyrRS</shortName>
    </alternativeName>
</protein>
<comment type="subcellular location">
    <subcellularLocation>
        <location evidence="8">Cytoplasm</location>
    </subcellularLocation>
</comment>
<dbReference type="InterPro" id="IPR002307">
    <property type="entry name" value="Tyr-tRNA-ligase"/>
</dbReference>
<dbReference type="GO" id="GO:0005524">
    <property type="term" value="F:ATP binding"/>
    <property type="evidence" value="ECO:0007669"/>
    <property type="project" value="UniProtKB-UniRule"/>
</dbReference>
<dbReference type="GO" id="GO:0005829">
    <property type="term" value="C:cytosol"/>
    <property type="evidence" value="ECO:0007669"/>
    <property type="project" value="TreeGrafter"/>
</dbReference>
<dbReference type="Gene3D" id="3.10.290.10">
    <property type="entry name" value="RNA-binding S4 domain"/>
    <property type="match status" value="1"/>
</dbReference>
<comment type="caution">
    <text evidence="11">The sequence shown here is derived from an EMBL/GenBank/DDBJ whole genome shotgun (WGS) entry which is preliminary data.</text>
</comment>
<comment type="similarity">
    <text evidence="8">Belongs to the class-I aminoacyl-tRNA synthetase family. TyrS type 1 subfamily.</text>
</comment>
<dbReference type="GO" id="GO:0003723">
    <property type="term" value="F:RNA binding"/>
    <property type="evidence" value="ECO:0007669"/>
    <property type="project" value="UniProtKB-KW"/>
</dbReference>
<keyword evidence="4 9" id="KW-0694">RNA-binding</keyword>
<dbReference type="PANTHER" id="PTHR11766">
    <property type="entry name" value="TYROSYL-TRNA SYNTHETASE"/>
    <property type="match status" value="1"/>
</dbReference>
<comment type="catalytic activity">
    <reaction evidence="7 8">
        <text>tRNA(Tyr) + L-tyrosine + ATP = L-tyrosyl-tRNA(Tyr) + AMP + diphosphate + H(+)</text>
        <dbReference type="Rhea" id="RHEA:10220"/>
        <dbReference type="Rhea" id="RHEA-COMP:9706"/>
        <dbReference type="Rhea" id="RHEA-COMP:9707"/>
        <dbReference type="ChEBI" id="CHEBI:15378"/>
        <dbReference type="ChEBI" id="CHEBI:30616"/>
        <dbReference type="ChEBI" id="CHEBI:33019"/>
        <dbReference type="ChEBI" id="CHEBI:58315"/>
        <dbReference type="ChEBI" id="CHEBI:78442"/>
        <dbReference type="ChEBI" id="CHEBI:78536"/>
        <dbReference type="ChEBI" id="CHEBI:456215"/>
        <dbReference type="EC" id="6.1.1.1"/>
    </reaction>
</comment>
<proteinExistence type="inferred from homology"/>
<evidence type="ECO:0000256" key="2">
    <source>
        <dbReference type="ARBA" id="ARBA00022741"/>
    </source>
</evidence>
<gene>
    <name evidence="8" type="primary">tyrS</name>
    <name evidence="11" type="ORF">HMPREF3200_00074</name>
</gene>
<dbReference type="SMART" id="SM00363">
    <property type="entry name" value="S4"/>
    <property type="match status" value="1"/>
</dbReference>
<sequence length="431" mass="48984">MLFFCTYFYEKKGRKMKFTYEKEYDNIFDELVDRGYYEQATNEEELKDLLKNESVKFYCGFDATADSLTVGHLIQIMVMMRMQNYGHRPVALLGGGTTLIGDPSGRSDMRQVMTVERINHNADCFYKQFQRFLDFSDGKATMLNNKDWLLDLNFVEFLRDVGSEFLVNEMIKKDAYKNRMAAGGLTFFEFSYMLLQSYDFLKMYREDGVSLEMGGSDQWSNIIGGVDLIKKHENGKAYGMTFSLLTTADGVKMGKSQKGAVWLDENKTSPYEMFQYMRNVDDRDVEKFLLQLTFLPTGECKRLGNQTEASEINKAKEILAYEVVKLVHGKEKADEALAAARALFSGKGDESAMPTSQIGKADLPKGLLALMTEIGLTKSNGEARRAIQQGGVSINDTKITDPSFEVTEEIFEEGRIIIKKGKKNFHKVELA</sequence>
<dbReference type="HAMAP" id="MF_02006">
    <property type="entry name" value="Tyr_tRNA_synth_type1"/>
    <property type="match status" value="1"/>
</dbReference>
<dbReference type="PATRIC" id="fig|33036.3.peg.77"/>
<dbReference type="CDD" id="cd00165">
    <property type="entry name" value="S4"/>
    <property type="match status" value="1"/>
</dbReference>
<dbReference type="SUPFAM" id="SSF52374">
    <property type="entry name" value="Nucleotidylyl transferase"/>
    <property type="match status" value="1"/>
</dbReference>
<dbReference type="PANTHER" id="PTHR11766:SF0">
    <property type="entry name" value="TYROSINE--TRNA LIGASE, MITOCHONDRIAL"/>
    <property type="match status" value="1"/>
</dbReference>
<dbReference type="EC" id="6.1.1.1" evidence="8"/>
<dbReference type="AlphaFoldDB" id="A0A133KIP9"/>
<dbReference type="Pfam" id="PF22421">
    <property type="entry name" value="SYY_C-terminal"/>
    <property type="match status" value="1"/>
</dbReference>
<dbReference type="Proteomes" id="UP000070383">
    <property type="component" value="Unassembled WGS sequence"/>
</dbReference>
<evidence type="ECO:0000256" key="8">
    <source>
        <dbReference type="HAMAP-Rule" id="MF_02006"/>
    </source>
</evidence>
<dbReference type="GO" id="GO:0006437">
    <property type="term" value="P:tyrosyl-tRNA aminoacylation"/>
    <property type="evidence" value="ECO:0007669"/>
    <property type="project" value="UniProtKB-UniRule"/>
</dbReference>
<evidence type="ECO:0000256" key="3">
    <source>
        <dbReference type="ARBA" id="ARBA00022840"/>
    </source>
</evidence>
<keyword evidence="3 8" id="KW-0067">ATP-binding</keyword>
<dbReference type="CDD" id="cd00805">
    <property type="entry name" value="TyrRS_core"/>
    <property type="match status" value="1"/>
</dbReference>
<evidence type="ECO:0000256" key="5">
    <source>
        <dbReference type="ARBA" id="ARBA00022917"/>
    </source>
</evidence>
<dbReference type="Gene3D" id="3.40.50.620">
    <property type="entry name" value="HUPs"/>
    <property type="match status" value="1"/>
</dbReference>
<dbReference type="InterPro" id="IPR002305">
    <property type="entry name" value="aa-tRNA-synth_Ic"/>
</dbReference>
<evidence type="ECO:0000256" key="7">
    <source>
        <dbReference type="ARBA" id="ARBA00048248"/>
    </source>
</evidence>
<dbReference type="NCBIfam" id="TIGR00234">
    <property type="entry name" value="tyrS"/>
    <property type="match status" value="1"/>
</dbReference>
<reference evidence="12" key="1">
    <citation type="submission" date="2016-01" db="EMBL/GenBank/DDBJ databases">
        <authorList>
            <person name="Mitreva M."/>
            <person name="Pepin K.H."/>
            <person name="Mihindukulasuriya K.A."/>
            <person name="Fulton R."/>
            <person name="Fronick C."/>
            <person name="O'Laughlin M."/>
            <person name="Miner T."/>
            <person name="Herter B."/>
            <person name="Rosa B.A."/>
            <person name="Cordes M."/>
            <person name="Tomlinson C."/>
            <person name="Wollam A."/>
            <person name="Palsikar V.B."/>
            <person name="Mardis E.R."/>
            <person name="Wilson R.K."/>
        </authorList>
    </citation>
    <scope>NUCLEOTIDE SEQUENCE [LARGE SCALE GENOMIC DNA]</scope>
    <source>
        <strain evidence="12">MJR8151</strain>
    </source>
</reference>
<feature type="domain" description="RNA-binding S4" evidence="10">
    <location>
        <begin position="365"/>
        <end position="431"/>
    </location>
</feature>
<keyword evidence="5 8" id="KW-0648">Protein biosynthesis</keyword>
<organism evidence="11 12">
    <name type="scientific">Anaerococcus tetradius</name>
    <dbReference type="NCBI Taxonomy" id="33036"/>
    <lineage>
        <taxon>Bacteria</taxon>
        <taxon>Bacillati</taxon>
        <taxon>Bacillota</taxon>
        <taxon>Tissierellia</taxon>
        <taxon>Tissierellales</taxon>
        <taxon>Peptoniphilaceae</taxon>
        <taxon>Anaerococcus</taxon>
    </lineage>
</organism>
<comment type="function">
    <text evidence="8">Catalyzes the attachment of tyrosine to tRNA(Tyr) in a two-step reaction: tyrosine is first activated by ATP to form Tyr-AMP and then transferred to the acceptor end of tRNA(Tyr).</text>
</comment>
<evidence type="ECO:0000256" key="6">
    <source>
        <dbReference type="ARBA" id="ARBA00023146"/>
    </source>
</evidence>
<evidence type="ECO:0000313" key="11">
    <source>
        <dbReference type="EMBL" id="KWZ79346.1"/>
    </source>
</evidence>
<dbReference type="PRINTS" id="PR01040">
    <property type="entry name" value="TRNASYNTHTYR"/>
</dbReference>
<feature type="binding site" evidence="8">
    <location>
        <position position="58"/>
    </location>
    <ligand>
        <name>L-tyrosine</name>
        <dbReference type="ChEBI" id="CHEBI:58315"/>
    </ligand>
</feature>
<comment type="subunit">
    <text evidence="8">Homodimer.</text>
</comment>
<dbReference type="GO" id="GO:0004831">
    <property type="term" value="F:tyrosine-tRNA ligase activity"/>
    <property type="evidence" value="ECO:0007669"/>
    <property type="project" value="UniProtKB-UniRule"/>
</dbReference>
<dbReference type="InterPro" id="IPR024107">
    <property type="entry name" value="Tyr-tRNA-ligase_bac_1"/>
</dbReference>
<dbReference type="InterPro" id="IPR024088">
    <property type="entry name" value="Tyr-tRNA-ligase_bac-type"/>
</dbReference>
<keyword evidence="2 8" id="KW-0547">Nucleotide-binding</keyword>
<evidence type="ECO:0000313" key="12">
    <source>
        <dbReference type="Proteomes" id="UP000070383"/>
    </source>
</evidence>
<feature type="binding site" evidence="8">
    <location>
        <position position="192"/>
    </location>
    <ligand>
        <name>L-tyrosine</name>
        <dbReference type="ChEBI" id="CHEBI:58315"/>
    </ligand>
</feature>
<feature type="short sequence motif" description="'KMSKS' region" evidence="8">
    <location>
        <begin position="252"/>
        <end position="256"/>
    </location>
</feature>
<keyword evidence="1 8" id="KW-0436">Ligase</keyword>
<dbReference type="PROSITE" id="PS50889">
    <property type="entry name" value="S4"/>
    <property type="match status" value="1"/>
</dbReference>
<dbReference type="InterPro" id="IPR054608">
    <property type="entry name" value="SYY-like_C"/>
</dbReference>
<keyword evidence="8" id="KW-0963">Cytoplasm</keyword>
<keyword evidence="12" id="KW-1185">Reference proteome</keyword>
<keyword evidence="6 8" id="KW-0030">Aminoacyl-tRNA synthetase</keyword>
<name>A0A133KIP9_9FIRM</name>
<evidence type="ECO:0000259" key="10">
    <source>
        <dbReference type="SMART" id="SM00363"/>
    </source>
</evidence>
<dbReference type="EMBL" id="LRPM01000003">
    <property type="protein sequence ID" value="KWZ79346.1"/>
    <property type="molecule type" value="Genomic_DNA"/>
</dbReference>
<feature type="short sequence motif" description="'HIGH' region" evidence="8">
    <location>
        <begin position="63"/>
        <end position="72"/>
    </location>
</feature>
<dbReference type="STRING" id="33036.HMPREF3200_00074"/>
<dbReference type="Pfam" id="PF00579">
    <property type="entry name" value="tRNA-synt_1b"/>
    <property type="match status" value="1"/>
</dbReference>
<evidence type="ECO:0000256" key="4">
    <source>
        <dbReference type="ARBA" id="ARBA00022884"/>
    </source>
</evidence>
<dbReference type="InterPro" id="IPR002942">
    <property type="entry name" value="S4_RNA-bd"/>
</dbReference>
<evidence type="ECO:0000256" key="1">
    <source>
        <dbReference type="ARBA" id="ARBA00022598"/>
    </source>
</evidence>
<evidence type="ECO:0000256" key="9">
    <source>
        <dbReference type="PROSITE-ProRule" id="PRU00182"/>
    </source>
</evidence>
<dbReference type="InterPro" id="IPR014729">
    <property type="entry name" value="Rossmann-like_a/b/a_fold"/>
</dbReference>
<dbReference type="FunFam" id="1.10.240.10:FF:000001">
    <property type="entry name" value="Tyrosine--tRNA ligase"/>
    <property type="match status" value="1"/>
</dbReference>